<accession>A0ABW5AQJ5</accession>
<sequence>MTSRPPAPRPTISRPAAARQATSGRPAEGPGSGLPAATHTDVFVVGAGPAGLTAAYTLSKHTPNVIVIEKDPVHVGGISRTVAHGGFLFDIGGHRFFSKSKEVVDLWNEILPDDFIERPRLSRIFYDGKFYSYPLNAGEALRNLGIVESAACVMSYLAARLSPIDRPRTFHDWVRNQFGERLFAIFFKTYTEKVWGMSCDDISADWAAQRIKGLDLRVAVTNALRRSLGAPPRKPGAGEPVVKTLIETFRYPRKGPGMMWEAAARKIEEHGARVLMGRDLVSLAYDEKRELWDIEVATADGTERYTAWHVISSAPLAELVEKIRPRPISTFHARALRYRDFLTVALMVDEPDLFPDNWIYVHDPAVKVGRVQNFRSWSPHMVPEGKTCLGLEYFCFEGDGLWTASDDELIALATREVAQIGLVAAAAVTGGCVVRQPKAYPVYDDTYRDNVAAIRRDLELGCPNLHLVGRNGMHKYNNQDHAMMTAMLTAENILSGERRFDVWNVNEDAEYHEAGGKAAPDGRRTALTSERAVPKKVSDAA</sequence>
<dbReference type="InterPro" id="IPR036188">
    <property type="entry name" value="FAD/NAD-bd_sf"/>
</dbReference>
<dbReference type="NCBIfam" id="NF005545">
    <property type="entry name" value="PRK07208.1-1"/>
    <property type="match status" value="1"/>
</dbReference>
<evidence type="ECO:0000256" key="1">
    <source>
        <dbReference type="SAM" id="MobiDB-lite"/>
    </source>
</evidence>
<gene>
    <name evidence="3" type="ORF">ACFSOX_20310</name>
</gene>
<evidence type="ECO:0000313" key="3">
    <source>
        <dbReference type="EMBL" id="MFD2184505.1"/>
    </source>
</evidence>
<dbReference type="NCBIfam" id="NF005548">
    <property type="entry name" value="PRK07208.1-4"/>
    <property type="match status" value="1"/>
</dbReference>
<evidence type="ECO:0000313" key="4">
    <source>
        <dbReference type="Proteomes" id="UP001597314"/>
    </source>
</evidence>
<reference evidence="4" key="1">
    <citation type="journal article" date="2019" name="Int. J. Syst. Evol. Microbiol.">
        <title>The Global Catalogue of Microorganisms (GCM) 10K type strain sequencing project: providing services to taxonomists for standard genome sequencing and annotation.</title>
        <authorList>
            <consortium name="The Broad Institute Genomics Platform"/>
            <consortium name="The Broad Institute Genome Sequencing Center for Infectious Disease"/>
            <person name="Wu L."/>
            <person name="Ma J."/>
        </authorList>
    </citation>
    <scope>NUCLEOTIDE SEQUENCE [LARGE SCALE GENOMIC DNA]</scope>
    <source>
        <strain evidence="4">CGMCC 1.6774</strain>
    </source>
</reference>
<feature type="domain" description="Amine oxidase" evidence="2">
    <location>
        <begin position="50"/>
        <end position="493"/>
    </location>
</feature>
<dbReference type="Proteomes" id="UP001597314">
    <property type="component" value="Unassembled WGS sequence"/>
</dbReference>
<dbReference type="PANTHER" id="PTHR21197:SF0">
    <property type="entry name" value="UDP-GALACTOPYRANOSE MUTASE"/>
    <property type="match status" value="1"/>
</dbReference>
<evidence type="ECO:0000259" key="2">
    <source>
        <dbReference type="Pfam" id="PF01593"/>
    </source>
</evidence>
<dbReference type="NCBIfam" id="NF005547">
    <property type="entry name" value="PRK07208.1-3"/>
    <property type="match status" value="1"/>
</dbReference>
<organism evidence="3 4">
    <name type="scientific">Rhodoplanes azumiensis</name>
    <dbReference type="NCBI Taxonomy" id="1897628"/>
    <lineage>
        <taxon>Bacteria</taxon>
        <taxon>Pseudomonadati</taxon>
        <taxon>Pseudomonadota</taxon>
        <taxon>Alphaproteobacteria</taxon>
        <taxon>Hyphomicrobiales</taxon>
        <taxon>Nitrobacteraceae</taxon>
        <taxon>Rhodoplanes</taxon>
    </lineage>
</organism>
<dbReference type="Pfam" id="PF01593">
    <property type="entry name" value="Amino_oxidase"/>
    <property type="match status" value="1"/>
</dbReference>
<dbReference type="SUPFAM" id="SSF51971">
    <property type="entry name" value="Nucleotide-binding domain"/>
    <property type="match status" value="1"/>
</dbReference>
<feature type="region of interest" description="Disordered" evidence="1">
    <location>
        <begin position="514"/>
        <end position="541"/>
    </location>
</feature>
<name>A0ABW5AQJ5_9BRAD</name>
<dbReference type="PANTHER" id="PTHR21197">
    <property type="entry name" value="UDP-GALACTOPYRANOSE MUTASE"/>
    <property type="match status" value="1"/>
</dbReference>
<dbReference type="EMBL" id="JBHUIW010000029">
    <property type="protein sequence ID" value="MFD2184505.1"/>
    <property type="molecule type" value="Genomic_DNA"/>
</dbReference>
<dbReference type="InterPro" id="IPR002937">
    <property type="entry name" value="Amino_oxidase"/>
</dbReference>
<comment type="caution">
    <text evidence="3">The sequence shown here is derived from an EMBL/GenBank/DDBJ whole genome shotgun (WGS) entry which is preliminary data.</text>
</comment>
<feature type="compositionally biased region" description="Basic and acidic residues" evidence="1">
    <location>
        <begin position="532"/>
        <end position="541"/>
    </location>
</feature>
<dbReference type="RefSeq" id="WP_378479648.1">
    <property type="nucleotide sequence ID" value="NZ_JBHUIW010000029.1"/>
</dbReference>
<feature type="compositionally biased region" description="Basic and acidic residues" evidence="1">
    <location>
        <begin position="514"/>
        <end position="524"/>
    </location>
</feature>
<feature type="region of interest" description="Disordered" evidence="1">
    <location>
        <begin position="1"/>
        <end position="35"/>
    </location>
</feature>
<keyword evidence="4" id="KW-1185">Reference proteome</keyword>
<proteinExistence type="predicted"/>
<protein>
    <submittedName>
        <fullName evidence="3">NAD(P)/FAD-dependent oxidoreductase</fullName>
    </submittedName>
</protein>
<dbReference type="Gene3D" id="3.50.50.60">
    <property type="entry name" value="FAD/NAD(P)-binding domain"/>
    <property type="match status" value="1"/>
</dbReference>